<accession>A0A8J3IRE2</accession>
<keyword evidence="1" id="KW-0472">Membrane</keyword>
<feature type="transmembrane region" description="Helical" evidence="1">
    <location>
        <begin position="169"/>
        <end position="191"/>
    </location>
</feature>
<feature type="transmembrane region" description="Helical" evidence="1">
    <location>
        <begin position="234"/>
        <end position="253"/>
    </location>
</feature>
<keyword evidence="3" id="KW-1185">Reference proteome</keyword>
<dbReference type="AlphaFoldDB" id="A0A8J3IRE2"/>
<keyword evidence="1" id="KW-1133">Transmembrane helix</keyword>
<sequence length="256" mass="28239">MSVTPITLYHIALPTDLLEIEKIIQRDDEEAFIRLGPYFQEYRGGAYLINAADIGCGACTAIEQMYEPLFGIEITGTAEELDALTCLFDSQNCLACHIGDRCLILPNQDGYSLFVECLKQRVGDVQQERPSPPLSIRKILGRICCWPSFYIQHTSQQEKHARLRGWQSMVAISLIQGAPLLLGILAGAFLFHPFSPGQYLAALLFAYLVGGLGMLCAGPIPLAHRADEDSFEGFPLTDVVVGFLVVGMIQLLIGRF</sequence>
<reference evidence="2" key="1">
    <citation type="submission" date="2020-10" db="EMBL/GenBank/DDBJ databases">
        <title>Taxonomic study of unclassified bacteria belonging to the class Ktedonobacteria.</title>
        <authorList>
            <person name="Yabe S."/>
            <person name="Wang C.M."/>
            <person name="Zheng Y."/>
            <person name="Sakai Y."/>
            <person name="Cavaletti L."/>
            <person name="Monciardini P."/>
            <person name="Donadio S."/>
        </authorList>
    </citation>
    <scope>NUCLEOTIDE SEQUENCE</scope>
    <source>
        <strain evidence="2">ID150040</strain>
    </source>
</reference>
<name>A0A8J3IRE2_9CHLR</name>
<evidence type="ECO:0000313" key="2">
    <source>
        <dbReference type="EMBL" id="GHP00620.1"/>
    </source>
</evidence>
<protein>
    <submittedName>
        <fullName evidence="2">Uncharacterized protein</fullName>
    </submittedName>
</protein>
<gene>
    <name evidence="2" type="ORF">KSF_106670</name>
</gene>
<evidence type="ECO:0000313" key="3">
    <source>
        <dbReference type="Proteomes" id="UP000597444"/>
    </source>
</evidence>
<evidence type="ECO:0000256" key="1">
    <source>
        <dbReference type="SAM" id="Phobius"/>
    </source>
</evidence>
<feature type="transmembrane region" description="Helical" evidence="1">
    <location>
        <begin position="197"/>
        <end position="222"/>
    </location>
</feature>
<keyword evidence="1" id="KW-0812">Transmembrane</keyword>
<dbReference type="Proteomes" id="UP000597444">
    <property type="component" value="Unassembled WGS sequence"/>
</dbReference>
<dbReference type="EMBL" id="BNJK01000003">
    <property type="protein sequence ID" value="GHP00620.1"/>
    <property type="molecule type" value="Genomic_DNA"/>
</dbReference>
<organism evidence="2 3">
    <name type="scientific">Reticulibacter mediterranei</name>
    <dbReference type="NCBI Taxonomy" id="2778369"/>
    <lineage>
        <taxon>Bacteria</taxon>
        <taxon>Bacillati</taxon>
        <taxon>Chloroflexota</taxon>
        <taxon>Ktedonobacteria</taxon>
        <taxon>Ktedonobacterales</taxon>
        <taxon>Reticulibacteraceae</taxon>
        <taxon>Reticulibacter</taxon>
    </lineage>
</organism>
<comment type="caution">
    <text evidence="2">The sequence shown here is derived from an EMBL/GenBank/DDBJ whole genome shotgun (WGS) entry which is preliminary data.</text>
</comment>
<proteinExistence type="predicted"/>
<dbReference type="RefSeq" id="WP_220211211.1">
    <property type="nucleotide sequence ID" value="NZ_BNJK01000003.1"/>
</dbReference>